<gene>
    <name evidence="1" type="ORF">C8N40_110117</name>
</gene>
<accession>A0A2T5YDU4</accession>
<dbReference type="EMBL" id="QBKI01000010">
    <property type="protein sequence ID" value="PTX14688.1"/>
    <property type="molecule type" value="Genomic_DNA"/>
</dbReference>
<reference evidence="1 2" key="1">
    <citation type="submission" date="2018-04" db="EMBL/GenBank/DDBJ databases">
        <title>Genomic Encyclopedia of Archaeal and Bacterial Type Strains, Phase II (KMG-II): from individual species to whole genera.</title>
        <authorList>
            <person name="Goeker M."/>
        </authorList>
    </citation>
    <scope>NUCLEOTIDE SEQUENCE [LARGE SCALE GENOMIC DNA]</scope>
    <source>
        <strain evidence="1 2">DSM 100162</strain>
    </source>
</reference>
<name>A0A2T5YDU4_9BACT</name>
<keyword evidence="2" id="KW-1185">Reference proteome</keyword>
<protein>
    <submittedName>
        <fullName evidence="1">Uncharacterized protein</fullName>
    </submittedName>
</protein>
<evidence type="ECO:0000313" key="2">
    <source>
        <dbReference type="Proteomes" id="UP000244225"/>
    </source>
</evidence>
<sequence>MLHNKVHNILPSITKSLINIDKAFFVSVQSLFICLTTDSYFKKVAVCGCWLKQNLTLSQVNKFSELQNQFRGCLWNV</sequence>
<organism evidence="1 2">
    <name type="scientific">Pontibacter mucosus</name>
    <dbReference type="NCBI Taxonomy" id="1649266"/>
    <lineage>
        <taxon>Bacteria</taxon>
        <taxon>Pseudomonadati</taxon>
        <taxon>Bacteroidota</taxon>
        <taxon>Cytophagia</taxon>
        <taxon>Cytophagales</taxon>
        <taxon>Hymenobacteraceae</taxon>
        <taxon>Pontibacter</taxon>
    </lineage>
</organism>
<proteinExistence type="predicted"/>
<comment type="caution">
    <text evidence="1">The sequence shown here is derived from an EMBL/GenBank/DDBJ whole genome shotgun (WGS) entry which is preliminary data.</text>
</comment>
<dbReference type="Proteomes" id="UP000244225">
    <property type="component" value="Unassembled WGS sequence"/>
</dbReference>
<dbReference type="AlphaFoldDB" id="A0A2T5YDU4"/>
<evidence type="ECO:0000313" key="1">
    <source>
        <dbReference type="EMBL" id="PTX14688.1"/>
    </source>
</evidence>